<evidence type="ECO:0000313" key="3">
    <source>
        <dbReference type="Proteomes" id="UP000253083"/>
    </source>
</evidence>
<keyword evidence="1" id="KW-0812">Transmembrane</keyword>
<gene>
    <name evidence="2" type="ORF">DFR28_102678</name>
</gene>
<reference evidence="2 3" key="1">
    <citation type="submission" date="2018-06" db="EMBL/GenBank/DDBJ databases">
        <title>Genomic Encyclopedia of Type Strains, Phase IV (KMG-IV): sequencing the most valuable type-strain genomes for metagenomic binning, comparative biology and taxonomic classification.</title>
        <authorList>
            <person name="Goeker M."/>
        </authorList>
    </citation>
    <scope>NUCLEOTIDE SEQUENCE [LARGE SCALE GENOMIC DNA]</scope>
    <source>
        <strain evidence="2 3">DSM 24032</strain>
    </source>
</reference>
<keyword evidence="1" id="KW-0472">Membrane</keyword>
<keyword evidence="1" id="KW-1133">Transmembrane helix</keyword>
<evidence type="ECO:0000256" key="1">
    <source>
        <dbReference type="SAM" id="Phobius"/>
    </source>
</evidence>
<evidence type="ECO:0000313" key="2">
    <source>
        <dbReference type="EMBL" id="RBP51259.1"/>
    </source>
</evidence>
<keyword evidence="3" id="KW-1185">Reference proteome</keyword>
<organism evidence="2 3">
    <name type="scientific">Arenicella xantha</name>
    <dbReference type="NCBI Taxonomy" id="644221"/>
    <lineage>
        <taxon>Bacteria</taxon>
        <taxon>Pseudomonadati</taxon>
        <taxon>Pseudomonadota</taxon>
        <taxon>Gammaproteobacteria</taxon>
        <taxon>Arenicellales</taxon>
        <taxon>Arenicellaceae</taxon>
        <taxon>Arenicella</taxon>
    </lineage>
</organism>
<accession>A0A395JKZ8</accession>
<dbReference type="AlphaFoldDB" id="A0A395JKZ8"/>
<comment type="caution">
    <text evidence="2">The sequence shown here is derived from an EMBL/GenBank/DDBJ whole genome shotgun (WGS) entry which is preliminary data.</text>
</comment>
<name>A0A395JKZ8_9GAMM</name>
<sequence>MSALATTTSTTTSSSEYKGHALVAYILLAIGLFTAIPLLFGAVWAMIQKKGAYGTIYHSHLVNTTRVFWWSLFWTIIGALLAVVGIGYLIWCVTWLWVLYRVVNGLVKVMSDEPYPV</sequence>
<dbReference type="Proteomes" id="UP000253083">
    <property type="component" value="Unassembled WGS sequence"/>
</dbReference>
<dbReference type="RefSeq" id="WP_113954040.1">
    <property type="nucleotide sequence ID" value="NZ_QNRT01000002.1"/>
</dbReference>
<dbReference type="InParanoid" id="A0A395JKZ8"/>
<dbReference type="EMBL" id="QNRT01000002">
    <property type="protein sequence ID" value="RBP51259.1"/>
    <property type="molecule type" value="Genomic_DNA"/>
</dbReference>
<protein>
    <submittedName>
        <fullName evidence="2">Putative membrane protein</fullName>
    </submittedName>
</protein>
<feature type="transmembrane region" description="Helical" evidence="1">
    <location>
        <begin position="67"/>
        <end position="100"/>
    </location>
</feature>
<proteinExistence type="predicted"/>
<dbReference type="OrthoDB" id="5405464at2"/>
<feature type="transmembrane region" description="Helical" evidence="1">
    <location>
        <begin position="21"/>
        <end position="47"/>
    </location>
</feature>